<dbReference type="Pfam" id="PF17667">
    <property type="entry name" value="Pkinase_fungal"/>
    <property type="match status" value="1"/>
</dbReference>
<gene>
    <name evidence="4" type="ORF">SCHPADRAFT_1002164</name>
</gene>
<evidence type="ECO:0000313" key="5">
    <source>
        <dbReference type="Proteomes" id="UP000053477"/>
    </source>
</evidence>
<dbReference type="Gene3D" id="1.10.510.10">
    <property type="entry name" value="Transferase(Phosphotransferase) domain 1"/>
    <property type="match status" value="1"/>
</dbReference>
<dbReference type="InParanoid" id="A0A0H2R4L0"/>
<dbReference type="Proteomes" id="UP000053477">
    <property type="component" value="Unassembled WGS sequence"/>
</dbReference>
<evidence type="ECO:0000256" key="2">
    <source>
        <dbReference type="SAM" id="MobiDB-lite"/>
    </source>
</evidence>
<dbReference type="STRING" id="27342.A0A0H2R4L0"/>
<dbReference type="SUPFAM" id="SSF56112">
    <property type="entry name" value="Protein kinase-like (PK-like)"/>
    <property type="match status" value="1"/>
</dbReference>
<keyword evidence="5" id="KW-1185">Reference proteome</keyword>
<evidence type="ECO:0000313" key="4">
    <source>
        <dbReference type="EMBL" id="KLO06720.1"/>
    </source>
</evidence>
<dbReference type="PROSITE" id="PS50011">
    <property type="entry name" value="PROTEIN_KINASE_DOM"/>
    <property type="match status" value="1"/>
</dbReference>
<dbReference type="GO" id="GO:0005524">
    <property type="term" value="F:ATP binding"/>
    <property type="evidence" value="ECO:0007669"/>
    <property type="project" value="InterPro"/>
</dbReference>
<dbReference type="GO" id="GO:0004672">
    <property type="term" value="F:protein kinase activity"/>
    <property type="evidence" value="ECO:0007669"/>
    <property type="project" value="InterPro"/>
</dbReference>
<feature type="compositionally biased region" description="Low complexity" evidence="2">
    <location>
        <begin position="736"/>
        <end position="747"/>
    </location>
</feature>
<keyword evidence="1" id="KW-0175">Coiled coil</keyword>
<feature type="domain" description="Protein kinase" evidence="3">
    <location>
        <begin position="323"/>
        <end position="660"/>
    </location>
</feature>
<accession>A0A0H2R4L0</accession>
<reference evidence="4 5" key="1">
    <citation type="submission" date="2015-04" db="EMBL/GenBank/DDBJ databases">
        <title>Complete genome sequence of Schizopora paradoxa KUC8140, a cosmopolitan wood degrader in East Asia.</title>
        <authorList>
            <consortium name="DOE Joint Genome Institute"/>
            <person name="Min B."/>
            <person name="Park H."/>
            <person name="Jang Y."/>
            <person name="Kim J.-J."/>
            <person name="Kim K.H."/>
            <person name="Pangilinan J."/>
            <person name="Lipzen A."/>
            <person name="Riley R."/>
            <person name="Grigoriev I.V."/>
            <person name="Spatafora J.W."/>
            <person name="Choi I.-G."/>
        </authorList>
    </citation>
    <scope>NUCLEOTIDE SEQUENCE [LARGE SCALE GENOMIC DNA]</scope>
    <source>
        <strain evidence="4 5">KUC8140</strain>
    </source>
</reference>
<dbReference type="EMBL" id="KQ086185">
    <property type="protein sequence ID" value="KLO06720.1"/>
    <property type="molecule type" value="Genomic_DNA"/>
</dbReference>
<dbReference type="AlphaFoldDB" id="A0A0H2R4L0"/>
<sequence>MLLRTIVLEASGPQQHTGVDKEVGTFFVLNISQTYHRIPSGHLIQHYLVSLTQQLAILTNNFRITFNRTTSPPPMGFTRVKPVVPELIEHLLPIKPIQILEDAILRKDDRWAKWPKPSRTSSGFEISNAYEMETFINDIAEAAARVASTSSVVPDTSVSRYWTSGFLDKAVRVAGNGEEVKLPDLVLLDKRIGAKDATWKDVASVMNVVDEKRREQEPELDALSAIYAEHIFNVQPGRRFVPVCLVVEDELQMTIFDRTGPLRYTHIPYLHLDLRNVLIVILWTLFLDRQQLGYDPTLYDKKRESGIEGTFMKVDDVEYEVKIIYHEKIMHGRGTVCWKGVSQVDGSIVVIKDQWADVSKKNKELEILEYLNEGEESSVCTPDGVRVIPKVIASEVIMVRTPKVVNTRKDGNSESVTKSVIQVVDVQDTTALFRSDRKRGVLAHWRIVMAPFASKIQAFPSLKGIATIFKDIVHAIRILHSKGVLHRDISHRNMMWYYHEGSVRGLLVDYDGAVFKRAPFEGDWGTLRYLSLNILITDDTSQPHCYCEDLESLFYVMCFLFTIYDGPCYTLAKLSSDESDNLDVVQWSQNEGKTFGDLYLLKWKSVINCEERVFRHFAPYFKVFKDCMRRLHRLLFRPNNYLHHSSSLRKKYSKRMHALRKRYENCEDEFHAQEVNEKIRIWDRPSELVFRTFLEAFDGVLEELRHREVANETPMDVETESEPQNVEETQAAPVHENTGTEAENATEVKPSSKRPSPQAPLVQSVLLAQNPRKRRASDTENGELERTGIKRNKPLAAPLQPSVAANIPVVEMNQEVQKELRDSKEPLREQRN</sequence>
<dbReference type="InterPro" id="IPR011009">
    <property type="entry name" value="Kinase-like_dom_sf"/>
</dbReference>
<dbReference type="OrthoDB" id="5584477at2759"/>
<evidence type="ECO:0000259" key="3">
    <source>
        <dbReference type="PROSITE" id="PS50011"/>
    </source>
</evidence>
<dbReference type="PANTHER" id="PTHR38248">
    <property type="entry name" value="FUNK1 6"/>
    <property type="match status" value="1"/>
</dbReference>
<protein>
    <recommendedName>
        <fullName evidence="3">Protein kinase domain-containing protein</fullName>
    </recommendedName>
</protein>
<feature type="coiled-coil region" evidence="1">
    <location>
        <begin position="649"/>
        <end position="676"/>
    </location>
</feature>
<feature type="region of interest" description="Disordered" evidence="2">
    <location>
        <begin position="711"/>
        <end position="803"/>
    </location>
</feature>
<dbReference type="PANTHER" id="PTHR38248:SF2">
    <property type="entry name" value="FUNK1 11"/>
    <property type="match status" value="1"/>
</dbReference>
<name>A0A0H2R4L0_9AGAM</name>
<dbReference type="InterPro" id="IPR000719">
    <property type="entry name" value="Prot_kinase_dom"/>
</dbReference>
<proteinExistence type="predicted"/>
<dbReference type="InterPro" id="IPR040976">
    <property type="entry name" value="Pkinase_fungal"/>
</dbReference>
<organism evidence="4 5">
    <name type="scientific">Schizopora paradoxa</name>
    <dbReference type="NCBI Taxonomy" id="27342"/>
    <lineage>
        <taxon>Eukaryota</taxon>
        <taxon>Fungi</taxon>
        <taxon>Dikarya</taxon>
        <taxon>Basidiomycota</taxon>
        <taxon>Agaricomycotina</taxon>
        <taxon>Agaricomycetes</taxon>
        <taxon>Hymenochaetales</taxon>
        <taxon>Schizoporaceae</taxon>
        <taxon>Schizopora</taxon>
    </lineage>
</organism>
<evidence type="ECO:0000256" key="1">
    <source>
        <dbReference type="SAM" id="Coils"/>
    </source>
</evidence>